<sequence length="323" mass="34620">MSLAIELAGPCKGPIKINAKGATIKAPPELAKVKKDSWISIRDVNKLTMIGGTFDGQGKEAWKGKKCEDSMACLKPVNLRLSYLKNSLFKDLTSINSKNFHIALRGSDNSRLENLNINAPRNSANTDGIHIAKLKGLNITNSKIGTGDDCISFGEGSRNVYIENVSCGPGHGFSIGSLGKFPNEEPVDGIFLKNCTMTGTENGVRIKSWPNSYPGTVSNIQFEDIIMNGVQNPILIDQEYCPNKACQKGAPSKVKLTNVSFRKIRGTSATKVAVKLVCSAEVPCENVEVADINLTFNGGAATSECANTQPIVTSPNVPNVCQT</sequence>
<evidence type="ECO:0000256" key="1">
    <source>
        <dbReference type="ARBA" id="ARBA00004191"/>
    </source>
</evidence>
<dbReference type="Gene3D" id="2.160.20.10">
    <property type="entry name" value="Single-stranded right-handed beta-helix, Pectin lyase-like"/>
    <property type="match status" value="1"/>
</dbReference>
<evidence type="ECO:0000256" key="3">
    <source>
        <dbReference type="ARBA" id="ARBA00022512"/>
    </source>
</evidence>
<evidence type="ECO:0000256" key="4">
    <source>
        <dbReference type="ARBA" id="ARBA00022525"/>
    </source>
</evidence>
<name>A0AAD5C112_AMBAR</name>
<protein>
    <recommendedName>
        <fullName evidence="11">Polygalacturonase</fullName>
    </recommendedName>
</protein>
<dbReference type="SUPFAM" id="SSF51126">
    <property type="entry name" value="Pectin lyase-like"/>
    <property type="match status" value="1"/>
</dbReference>
<comment type="similarity">
    <text evidence="2 8">Belongs to the glycosyl hydrolase 28 family.</text>
</comment>
<evidence type="ECO:0008006" key="11">
    <source>
        <dbReference type="Google" id="ProtNLM"/>
    </source>
</evidence>
<dbReference type="InterPro" id="IPR006626">
    <property type="entry name" value="PbH1"/>
</dbReference>
<evidence type="ECO:0000256" key="8">
    <source>
        <dbReference type="RuleBase" id="RU361169"/>
    </source>
</evidence>
<keyword evidence="5 8" id="KW-0378">Hydrolase</keyword>
<dbReference type="InterPro" id="IPR011050">
    <property type="entry name" value="Pectin_lyase_fold/virulence"/>
</dbReference>
<dbReference type="GO" id="GO:0004650">
    <property type="term" value="F:polygalacturonase activity"/>
    <property type="evidence" value="ECO:0007669"/>
    <property type="project" value="InterPro"/>
</dbReference>
<reference evidence="9" key="1">
    <citation type="submission" date="2022-06" db="EMBL/GenBank/DDBJ databases">
        <title>Uncovering the hologenomic basis of an extraordinary plant invasion.</title>
        <authorList>
            <person name="Bieker V.C."/>
            <person name="Martin M.D."/>
            <person name="Gilbert T."/>
            <person name="Hodgins K."/>
            <person name="Battlay P."/>
            <person name="Petersen B."/>
            <person name="Wilson J."/>
        </authorList>
    </citation>
    <scope>NUCLEOTIDE SEQUENCE</scope>
    <source>
        <strain evidence="9">AA19_3_7</strain>
        <tissue evidence="9">Leaf</tissue>
    </source>
</reference>
<comment type="caution">
    <text evidence="9">The sequence shown here is derived from an EMBL/GenBank/DDBJ whole genome shotgun (WGS) entry which is preliminary data.</text>
</comment>
<dbReference type="GO" id="GO:0071555">
    <property type="term" value="P:cell wall organization"/>
    <property type="evidence" value="ECO:0007669"/>
    <property type="project" value="UniProtKB-KW"/>
</dbReference>
<keyword evidence="4" id="KW-0964">Secreted</keyword>
<evidence type="ECO:0000256" key="2">
    <source>
        <dbReference type="ARBA" id="ARBA00008834"/>
    </source>
</evidence>
<dbReference type="FunFam" id="2.160.20.10:FF:000004">
    <property type="entry name" value="Pectin lyase-like superfamily protein"/>
    <property type="match status" value="1"/>
</dbReference>
<keyword evidence="6 8" id="KW-0326">Glycosidase</keyword>
<dbReference type="SMART" id="SM00710">
    <property type="entry name" value="PbH1"/>
    <property type="match status" value="5"/>
</dbReference>
<proteinExistence type="inferred from homology"/>
<gene>
    <name evidence="9" type="ORF">M8C21_033678</name>
</gene>
<dbReference type="InterPro" id="IPR000743">
    <property type="entry name" value="Glyco_hydro_28"/>
</dbReference>
<dbReference type="Proteomes" id="UP001206925">
    <property type="component" value="Unassembled WGS sequence"/>
</dbReference>
<keyword evidence="10" id="KW-1185">Reference proteome</keyword>
<evidence type="ECO:0000256" key="6">
    <source>
        <dbReference type="ARBA" id="ARBA00023295"/>
    </source>
</evidence>
<dbReference type="EMBL" id="JAMZMK010010015">
    <property type="protein sequence ID" value="KAI7733381.1"/>
    <property type="molecule type" value="Genomic_DNA"/>
</dbReference>
<accession>A0AAD5C112</accession>
<comment type="subcellular location">
    <subcellularLocation>
        <location evidence="1">Secreted</location>
        <location evidence="1">Cell wall</location>
    </subcellularLocation>
</comment>
<dbReference type="GO" id="GO:0005975">
    <property type="term" value="P:carbohydrate metabolic process"/>
    <property type="evidence" value="ECO:0007669"/>
    <property type="project" value="InterPro"/>
</dbReference>
<dbReference type="AlphaFoldDB" id="A0AAD5C112"/>
<evidence type="ECO:0000313" key="9">
    <source>
        <dbReference type="EMBL" id="KAI7733381.1"/>
    </source>
</evidence>
<dbReference type="PANTHER" id="PTHR31375">
    <property type="match status" value="1"/>
</dbReference>
<organism evidence="9 10">
    <name type="scientific">Ambrosia artemisiifolia</name>
    <name type="common">Common ragweed</name>
    <dbReference type="NCBI Taxonomy" id="4212"/>
    <lineage>
        <taxon>Eukaryota</taxon>
        <taxon>Viridiplantae</taxon>
        <taxon>Streptophyta</taxon>
        <taxon>Embryophyta</taxon>
        <taxon>Tracheophyta</taxon>
        <taxon>Spermatophyta</taxon>
        <taxon>Magnoliopsida</taxon>
        <taxon>eudicotyledons</taxon>
        <taxon>Gunneridae</taxon>
        <taxon>Pentapetalae</taxon>
        <taxon>asterids</taxon>
        <taxon>campanulids</taxon>
        <taxon>Asterales</taxon>
        <taxon>Asteraceae</taxon>
        <taxon>Asteroideae</taxon>
        <taxon>Heliantheae alliance</taxon>
        <taxon>Heliantheae</taxon>
        <taxon>Ambrosia</taxon>
    </lineage>
</organism>
<evidence type="ECO:0000256" key="5">
    <source>
        <dbReference type="ARBA" id="ARBA00022801"/>
    </source>
</evidence>
<dbReference type="InterPro" id="IPR012334">
    <property type="entry name" value="Pectin_lyas_fold"/>
</dbReference>
<evidence type="ECO:0000313" key="10">
    <source>
        <dbReference type="Proteomes" id="UP001206925"/>
    </source>
</evidence>
<keyword evidence="3" id="KW-0134">Cell wall</keyword>
<dbReference type="Pfam" id="PF00295">
    <property type="entry name" value="Glyco_hydro_28"/>
    <property type="match status" value="1"/>
</dbReference>
<keyword evidence="7" id="KW-0961">Cell wall biogenesis/degradation</keyword>
<evidence type="ECO:0000256" key="7">
    <source>
        <dbReference type="ARBA" id="ARBA00023316"/>
    </source>
</evidence>